<evidence type="ECO:0000256" key="6">
    <source>
        <dbReference type="ARBA" id="ARBA00023136"/>
    </source>
</evidence>
<dbReference type="InterPro" id="IPR001199">
    <property type="entry name" value="Cyt_B5-like_heme/steroid-bd"/>
</dbReference>
<evidence type="ECO:0000259" key="9">
    <source>
        <dbReference type="PROSITE" id="PS50255"/>
    </source>
</evidence>
<evidence type="ECO:0000256" key="5">
    <source>
        <dbReference type="ARBA" id="ARBA00023004"/>
    </source>
</evidence>
<keyword evidence="3" id="KW-0812">Transmembrane</keyword>
<dbReference type="PROSITE" id="PS00191">
    <property type="entry name" value="CYTOCHROME_B5_1"/>
    <property type="match status" value="1"/>
</dbReference>
<dbReference type="FunFam" id="3.10.120.10:FF:000002">
    <property type="entry name" value="Cytochrome b5 type B"/>
    <property type="match status" value="1"/>
</dbReference>
<dbReference type="GO" id="GO:0046872">
    <property type="term" value="F:metal ion binding"/>
    <property type="evidence" value="ECO:0007669"/>
    <property type="project" value="UniProtKB-UniRule"/>
</dbReference>
<dbReference type="GO" id="GO:0016020">
    <property type="term" value="C:membrane"/>
    <property type="evidence" value="ECO:0007669"/>
    <property type="project" value="UniProtKB-SubCell"/>
</dbReference>
<organism evidence="10">
    <name type="scientific">Araucaria cunninghamii</name>
    <name type="common">Hoop pine</name>
    <name type="synonym">Moreton Bay pine</name>
    <dbReference type="NCBI Taxonomy" id="56994"/>
    <lineage>
        <taxon>Eukaryota</taxon>
        <taxon>Viridiplantae</taxon>
        <taxon>Streptophyta</taxon>
        <taxon>Embryophyta</taxon>
        <taxon>Tracheophyta</taxon>
        <taxon>Spermatophyta</taxon>
        <taxon>Pinopsida</taxon>
        <taxon>Pinidae</taxon>
        <taxon>Conifers II</taxon>
        <taxon>Araucariales</taxon>
        <taxon>Araucariaceae</taxon>
        <taxon>Araucaria</taxon>
    </lineage>
</organism>
<sequence length="156" mass="17001">MATEGLKVFTMKQVSAHTTKNDCWFVIGGKVYNVTKFLEEHPGGEEVLIEASGKDATRDFEDVGHSAAAKGMMDSYQVGVLEGFEGDVASVKETTTTTTNKQDKAPFKEIPAFVTKDDEPTSFTKLVQFLLPLLILGVAFGIRSFMKDSQPSQPSS</sequence>
<dbReference type="SUPFAM" id="SSF55856">
    <property type="entry name" value="Cytochrome b5-like heme/steroid binding domain"/>
    <property type="match status" value="1"/>
</dbReference>
<comment type="subcellular location">
    <subcellularLocation>
        <location evidence="1">Membrane</location>
    </subcellularLocation>
</comment>
<dbReference type="InterPro" id="IPR050668">
    <property type="entry name" value="Cytochrome_b5"/>
</dbReference>
<evidence type="ECO:0000313" key="10">
    <source>
        <dbReference type="EMBL" id="JAG95471.1"/>
    </source>
</evidence>
<protein>
    <recommendedName>
        <fullName evidence="9">Cytochrome b5 heme-binding domain-containing protein</fullName>
    </recommendedName>
</protein>
<dbReference type="PANTHER" id="PTHR19359">
    <property type="entry name" value="CYTOCHROME B5"/>
    <property type="match status" value="1"/>
</dbReference>
<dbReference type="PROSITE" id="PS50255">
    <property type="entry name" value="CYTOCHROME_B5_2"/>
    <property type="match status" value="1"/>
</dbReference>
<keyword evidence="2 8" id="KW-0349">Heme</keyword>
<dbReference type="SMART" id="SM01117">
    <property type="entry name" value="Cyt-b5"/>
    <property type="match status" value="1"/>
</dbReference>
<reference evidence="10" key="1">
    <citation type="submission" date="2015-03" db="EMBL/GenBank/DDBJ databases">
        <title>A transcriptome of Araucaria cunninghamii, an australian fine timber species.</title>
        <authorList>
            <person name="Jing Yi C.J.Y."/>
            <person name="Yin San L.Y.S."/>
            <person name="Abdul Karim S.S."/>
            <person name="Wan Azmi N.N."/>
            <person name="Hercus R.R."/>
            <person name="Croft L.L."/>
        </authorList>
    </citation>
    <scope>NUCLEOTIDE SEQUENCE</scope>
    <source>
        <strain evidence="10">MI0301</strain>
        <tissue evidence="10">Leaf</tissue>
    </source>
</reference>
<dbReference type="PANTHER" id="PTHR19359:SF14">
    <property type="entry name" value="CYTOCHROME B5 A"/>
    <property type="match status" value="1"/>
</dbReference>
<dbReference type="EMBL" id="GCKF01040474">
    <property type="protein sequence ID" value="JAG95471.1"/>
    <property type="molecule type" value="Transcribed_RNA"/>
</dbReference>
<accession>A0A0D6QYG1</accession>
<evidence type="ECO:0000256" key="2">
    <source>
        <dbReference type="ARBA" id="ARBA00022617"/>
    </source>
</evidence>
<dbReference type="InterPro" id="IPR036400">
    <property type="entry name" value="Cyt_B5-like_heme/steroid_sf"/>
</dbReference>
<evidence type="ECO:0000256" key="3">
    <source>
        <dbReference type="ARBA" id="ARBA00022692"/>
    </source>
</evidence>
<name>A0A0D6QYG1_ARACU</name>
<keyword evidence="4 8" id="KW-0479">Metal-binding</keyword>
<keyword evidence="5 8" id="KW-0408">Iron</keyword>
<dbReference type="InterPro" id="IPR018506">
    <property type="entry name" value="Cyt_B5_heme-BS"/>
</dbReference>
<comment type="similarity">
    <text evidence="7 8">Belongs to the cytochrome b5 family.</text>
</comment>
<evidence type="ECO:0000256" key="7">
    <source>
        <dbReference type="ARBA" id="ARBA00038168"/>
    </source>
</evidence>
<dbReference type="GO" id="GO:0020037">
    <property type="term" value="F:heme binding"/>
    <property type="evidence" value="ECO:0007669"/>
    <property type="project" value="UniProtKB-UniRule"/>
</dbReference>
<dbReference type="AlphaFoldDB" id="A0A0D6QYG1"/>
<feature type="domain" description="Cytochrome b5 heme-binding" evidence="9">
    <location>
        <begin position="6"/>
        <end position="82"/>
    </location>
</feature>
<dbReference type="PRINTS" id="PR00363">
    <property type="entry name" value="CYTOCHROMEB5"/>
</dbReference>
<dbReference type="Pfam" id="PF00173">
    <property type="entry name" value="Cyt-b5"/>
    <property type="match status" value="1"/>
</dbReference>
<evidence type="ECO:0000256" key="1">
    <source>
        <dbReference type="ARBA" id="ARBA00004370"/>
    </source>
</evidence>
<keyword evidence="6" id="KW-0472">Membrane</keyword>
<evidence type="ECO:0000256" key="8">
    <source>
        <dbReference type="RuleBase" id="RU362121"/>
    </source>
</evidence>
<dbReference type="Gene3D" id="3.10.120.10">
    <property type="entry name" value="Cytochrome b5-like heme/steroid binding domain"/>
    <property type="match status" value="1"/>
</dbReference>
<proteinExistence type="inferred from homology"/>
<evidence type="ECO:0000256" key="4">
    <source>
        <dbReference type="ARBA" id="ARBA00022723"/>
    </source>
</evidence>